<accession>Q6K6Q4</accession>
<reference evidence="4" key="4">
    <citation type="journal article" date="2008" name="Nucleic Acids Res.">
        <title>The rice annotation project database (RAP-DB): 2008 update.</title>
        <authorList>
            <consortium name="The rice annotation project (RAP)"/>
        </authorList>
    </citation>
    <scope>GENOME REANNOTATION</scope>
    <source>
        <strain evidence="4">cv. Nipponbare</strain>
    </source>
</reference>
<reference evidence="4" key="3">
    <citation type="journal article" date="2005" name="Nature">
        <title>The map-based sequence of the rice genome.</title>
        <authorList>
            <consortium name="International rice genome sequencing project (IRGSP)"/>
            <person name="Matsumoto T."/>
            <person name="Wu J."/>
            <person name="Kanamori H."/>
            <person name="Katayose Y."/>
            <person name="Fujisawa M."/>
            <person name="Namiki N."/>
            <person name="Mizuno H."/>
            <person name="Yamamoto K."/>
            <person name="Antonio B.A."/>
            <person name="Baba T."/>
            <person name="Sakata K."/>
            <person name="Nagamura Y."/>
            <person name="Aoki H."/>
            <person name="Arikawa K."/>
            <person name="Arita K."/>
            <person name="Bito T."/>
            <person name="Chiden Y."/>
            <person name="Fujitsuka N."/>
            <person name="Fukunaka R."/>
            <person name="Hamada M."/>
            <person name="Harada C."/>
            <person name="Hayashi A."/>
            <person name="Hijishita S."/>
            <person name="Honda M."/>
            <person name="Hosokawa S."/>
            <person name="Ichikawa Y."/>
            <person name="Idonuma A."/>
            <person name="Iijima M."/>
            <person name="Ikeda M."/>
            <person name="Ikeno M."/>
            <person name="Ito K."/>
            <person name="Ito S."/>
            <person name="Ito T."/>
            <person name="Ito Y."/>
            <person name="Ito Y."/>
            <person name="Iwabuchi A."/>
            <person name="Kamiya K."/>
            <person name="Karasawa W."/>
            <person name="Kurita K."/>
            <person name="Katagiri S."/>
            <person name="Kikuta A."/>
            <person name="Kobayashi H."/>
            <person name="Kobayashi N."/>
            <person name="Machita K."/>
            <person name="Maehara T."/>
            <person name="Masukawa M."/>
            <person name="Mizubayashi T."/>
            <person name="Mukai Y."/>
            <person name="Nagasaki H."/>
            <person name="Nagata Y."/>
            <person name="Naito S."/>
            <person name="Nakashima M."/>
            <person name="Nakama Y."/>
            <person name="Nakamichi Y."/>
            <person name="Nakamura M."/>
            <person name="Meguro A."/>
            <person name="Negishi M."/>
            <person name="Ohta I."/>
            <person name="Ohta T."/>
            <person name="Okamoto M."/>
            <person name="Ono N."/>
            <person name="Saji S."/>
            <person name="Sakaguchi M."/>
            <person name="Sakai K."/>
            <person name="Shibata M."/>
            <person name="Shimokawa T."/>
            <person name="Song J."/>
            <person name="Takazaki Y."/>
            <person name="Terasawa K."/>
            <person name="Tsugane M."/>
            <person name="Tsuji K."/>
            <person name="Ueda S."/>
            <person name="Waki K."/>
            <person name="Yamagata H."/>
            <person name="Yamamoto M."/>
            <person name="Yamamoto S."/>
            <person name="Yamane H."/>
            <person name="Yoshiki S."/>
            <person name="Yoshihara R."/>
            <person name="Yukawa K."/>
            <person name="Zhong H."/>
            <person name="Yano M."/>
            <person name="Yuan Q."/>
            <person name="Ouyang S."/>
            <person name="Liu J."/>
            <person name="Jones K.M."/>
            <person name="Gansberger K."/>
            <person name="Moffat K."/>
            <person name="Hill J."/>
            <person name="Bera J."/>
            <person name="Fadrosh D."/>
            <person name="Jin S."/>
            <person name="Johri S."/>
            <person name="Kim M."/>
            <person name="Overton L."/>
            <person name="Reardon M."/>
            <person name="Tsitrin T."/>
            <person name="Vuong H."/>
            <person name="Weaver B."/>
            <person name="Ciecko A."/>
            <person name="Tallon L."/>
            <person name="Jackson J."/>
            <person name="Pai G."/>
            <person name="Aken S.V."/>
            <person name="Utterback T."/>
            <person name="Reidmuller S."/>
            <person name="Feldblyum T."/>
            <person name="Hsiao J."/>
            <person name="Zismann V."/>
            <person name="Iobst S."/>
            <person name="de Vazeille A.R."/>
            <person name="Buell C.R."/>
            <person name="Ying K."/>
            <person name="Li Y."/>
            <person name="Lu T."/>
            <person name="Huang Y."/>
            <person name="Zhao Q."/>
            <person name="Feng Q."/>
            <person name="Zhang L."/>
            <person name="Zhu J."/>
            <person name="Weng Q."/>
            <person name="Mu J."/>
            <person name="Lu Y."/>
            <person name="Fan D."/>
            <person name="Liu Y."/>
            <person name="Guan J."/>
            <person name="Zhang Y."/>
            <person name="Yu S."/>
            <person name="Liu X."/>
            <person name="Zhang Y."/>
            <person name="Hong G."/>
            <person name="Han B."/>
            <person name="Choisne N."/>
            <person name="Demange N."/>
            <person name="Orjeda G."/>
            <person name="Samain S."/>
            <person name="Cattolico L."/>
            <person name="Pelletier E."/>
            <person name="Couloux A."/>
            <person name="Segurens B."/>
            <person name="Wincker P."/>
            <person name="D'Hont A."/>
            <person name="Scarpelli C."/>
            <person name="Weissenbach J."/>
            <person name="Salanoubat M."/>
            <person name="Quetier F."/>
            <person name="Yu Y."/>
            <person name="Kim H.R."/>
            <person name="Rambo T."/>
            <person name="Currie J."/>
            <person name="Collura K."/>
            <person name="Luo M."/>
            <person name="Yang T."/>
            <person name="Ammiraju J.S.S."/>
            <person name="Engler F."/>
            <person name="Soderlund C."/>
            <person name="Wing R.A."/>
            <person name="Palmer L.E."/>
            <person name="de la Bastide M."/>
            <person name="Spiegel L."/>
            <person name="Nascimento L."/>
            <person name="Zutavern T."/>
            <person name="O'Shaughnessy A."/>
            <person name="Dike S."/>
            <person name="Dedhia N."/>
            <person name="Preston R."/>
            <person name="Balija V."/>
            <person name="McCombie W.R."/>
            <person name="Chow T."/>
            <person name="Chen H."/>
            <person name="Chung M."/>
            <person name="Chen C."/>
            <person name="Shaw J."/>
            <person name="Wu H."/>
            <person name="Hsiao K."/>
            <person name="Chao Y."/>
            <person name="Chu M."/>
            <person name="Cheng C."/>
            <person name="Hour A."/>
            <person name="Lee P."/>
            <person name="Lin S."/>
            <person name="Lin Y."/>
            <person name="Liou J."/>
            <person name="Liu S."/>
            <person name="Hsing Y."/>
            <person name="Raghuvanshi S."/>
            <person name="Mohanty A."/>
            <person name="Bharti A.K."/>
            <person name="Gaur A."/>
            <person name="Gupta V."/>
            <person name="Kumar D."/>
            <person name="Ravi V."/>
            <person name="Vij S."/>
            <person name="Kapur A."/>
            <person name="Khurana P."/>
            <person name="Khurana P."/>
            <person name="Khurana J.P."/>
            <person name="Tyagi A.K."/>
            <person name="Gaikwad K."/>
            <person name="Singh A."/>
            <person name="Dalal V."/>
            <person name="Srivastava S."/>
            <person name="Dixit A."/>
            <person name="Pal A.K."/>
            <person name="Ghazi I.A."/>
            <person name="Yadav M."/>
            <person name="Pandit A."/>
            <person name="Bhargava A."/>
            <person name="Sureshbabu K."/>
            <person name="Batra K."/>
            <person name="Sharma T.R."/>
            <person name="Mohapatra T."/>
            <person name="Singh N.K."/>
            <person name="Messing J."/>
            <person name="Nelson A.B."/>
            <person name="Fuks G."/>
            <person name="Kavchok S."/>
            <person name="Keizer G."/>
            <person name="Linton E."/>
            <person name="Llaca V."/>
            <person name="Song R."/>
            <person name="Tanyolac B."/>
            <person name="Young S."/>
            <person name="Ho-Il K."/>
            <person name="Hahn J.H."/>
            <person name="Sangsakoo G."/>
            <person name="Vanavichit A."/>
            <person name="de Mattos Luiz.A.T."/>
            <person name="Zimmer P.D."/>
            <person name="Malone G."/>
            <person name="Dellagostin O."/>
            <person name="de Oliveira A.C."/>
            <person name="Bevan M."/>
            <person name="Bancroft I."/>
            <person name="Minx P."/>
            <person name="Cordum H."/>
            <person name="Wilson R."/>
            <person name="Cheng Z."/>
            <person name="Jin W."/>
            <person name="Jiang J."/>
            <person name="Leong S.A."/>
            <person name="Iwama H."/>
            <person name="Gojobori T."/>
            <person name="Itoh T."/>
            <person name="Niimura Y."/>
            <person name="Fujii Y."/>
            <person name="Habara T."/>
            <person name="Sakai H."/>
            <person name="Sato Y."/>
            <person name="Wilson G."/>
            <person name="Kumar K."/>
            <person name="McCouch S."/>
            <person name="Juretic N."/>
            <person name="Hoen D."/>
            <person name="Wright S."/>
            <person name="Bruskiewich R."/>
            <person name="Bureau T."/>
            <person name="Miyao A."/>
            <person name="Hirochika H."/>
            <person name="Nishikawa T."/>
            <person name="Kadowaki K."/>
            <person name="Sugiura M."/>
            <person name="Burr B."/>
            <person name="Sasaki T."/>
        </authorList>
    </citation>
    <scope>NUCLEOTIDE SEQUENCE [LARGE SCALE GENOMIC DNA]</scope>
    <source>
        <strain evidence="4">cv. Nipponbare</strain>
    </source>
</reference>
<evidence type="ECO:0000313" key="2">
    <source>
        <dbReference type="EMBL" id="BAD23027.1"/>
    </source>
</evidence>
<evidence type="ECO:0000313" key="3">
    <source>
        <dbReference type="EMBL" id="BAD23148.1"/>
    </source>
</evidence>
<feature type="region of interest" description="Disordered" evidence="1">
    <location>
        <begin position="24"/>
        <end position="50"/>
    </location>
</feature>
<proteinExistence type="predicted"/>
<evidence type="ECO:0000313" key="4">
    <source>
        <dbReference type="Proteomes" id="UP000000763"/>
    </source>
</evidence>
<gene>
    <name evidence="2" type="ORF">OJ1288_D09.9</name>
    <name evidence="3" type="ORF">P0040H05.42</name>
</gene>
<organism evidence="3 4">
    <name type="scientific">Oryza sativa subsp. japonica</name>
    <name type="common">Rice</name>
    <dbReference type="NCBI Taxonomy" id="39947"/>
    <lineage>
        <taxon>Eukaryota</taxon>
        <taxon>Viridiplantae</taxon>
        <taxon>Streptophyta</taxon>
        <taxon>Embryophyta</taxon>
        <taxon>Tracheophyta</taxon>
        <taxon>Spermatophyta</taxon>
        <taxon>Magnoliopsida</taxon>
        <taxon>Liliopsida</taxon>
        <taxon>Poales</taxon>
        <taxon>Poaceae</taxon>
        <taxon>BOP clade</taxon>
        <taxon>Oryzoideae</taxon>
        <taxon>Oryzeae</taxon>
        <taxon>Oryzinae</taxon>
        <taxon>Oryza</taxon>
        <taxon>Oryza sativa</taxon>
    </lineage>
</organism>
<dbReference type="EMBL" id="AP004086">
    <property type="protein sequence ID" value="BAD23027.1"/>
    <property type="molecule type" value="Genomic_DNA"/>
</dbReference>
<dbReference type="Proteomes" id="UP000000763">
    <property type="component" value="Chromosome 2"/>
</dbReference>
<evidence type="ECO:0000256" key="1">
    <source>
        <dbReference type="SAM" id="MobiDB-lite"/>
    </source>
</evidence>
<reference evidence="2" key="1">
    <citation type="submission" date="2001-08" db="EMBL/GenBank/DDBJ databases">
        <title>Oryza sativa nipponbare(GA3) genomic DNA, chromosome 2, BAC clone:OJ1288_D09.</title>
        <authorList>
            <person name="Sasaki T."/>
            <person name="Matsumoto T."/>
            <person name="Yamamoto K."/>
        </authorList>
    </citation>
    <scope>NUCLEOTIDE SEQUENCE</scope>
</reference>
<protein>
    <submittedName>
        <fullName evidence="3">Uncharacterized protein</fullName>
    </submittedName>
</protein>
<dbReference type="AlphaFoldDB" id="Q6K6Q4"/>
<name>Q6K6Q4_ORYSJ</name>
<dbReference type="EMBL" id="AP004999">
    <property type="protein sequence ID" value="BAD23148.1"/>
    <property type="molecule type" value="Genomic_DNA"/>
</dbReference>
<reference evidence="3" key="2">
    <citation type="submission" date="2002-03" db="EMBL/GenBank/DDBJ databases">
        <title>Oryza sativa nipponbare(GA3) genomic DNA, chromosome 2, PAC clone:P0040H05.</title>
        <authorList>
            <person name="Sasaki T."/>
            <person name="Matsumoto T."/>
            <person name="Yamamoto K."/>
        </authorList>
    </citation>
    <scope>NUCLEOTIDE SEQUENCE</scope>
</reference>
<sequence length="82" mass="9070">MEYSCLLVTTSLCTSHYNRPHVVRHRHPHASPPPDLQGEGGEGRGRCAPPSASAAVAVACAHRREEIEERGVRERSREDREG</sequence>